<dbReference type="AlphaFoldDB" id="A0A8H3UCM0"/>
<accession>A0A8H3UCM0</accession>
<feature type="domain" description="Heterokaryon incompatibility" evidence="1">
    <location>
        <begin position="19"/>
        <end position="123"/>
    </location>
</feature>
<evidence type="ECO:0000313" key="4">
    <source>
        <dbReference type="Proteomes" id="UP000447873"/>
    </source>
</evidence>
<sequence length="330" mass="37844">MRLLNTTTLCSRRILRPNLSHTWGNEEITFKEIKKEIRRDKEGYTKLQGLCARAKRDGYKWAWCDTACIDKRSSEELSEAINSMFQWYKNAAIAYAYLAKRISRFVRSFFGEFSIAQRMSWASQRQTTRKEDTAYCLMGLFDVNMPLLYGEGERAFERLQEEKMRSSEKQSLFAWRSFDPFFAGRGLLAGSRESINSSRVSLTQLAGPWNARASNLWFPTSQSHQATNRGIQISLQLQPCSTNTFYVAVLACKERVDQPTSKPGYRAVAPILLRNGENYARVYSHYLLSLLLGSLAGKRVRDTLRINHDIASRQVYIHKGSAAFTVPLVQ</sequence>
<evidence type="ECO:0000313" key="3">
    <source>
        <dbReference type="EMBL" id="KAE9966843.1"/>
    </source>
</evidence>
<dbReference type="InterPro" id="IPR058525">
    <property type="entry name" value="DUF8212"/>
</dbReference>
<dbReference type="InterPro" id="IPR010730">
    <property type="entry name" value="HET"/>
</dbReference>
<dbReference type="PANTHER" id="PTHR10622">
    <property type="entry name" value="HET DOMAIN-CONTAINING PROTEIN"/>
    <property type="match status" value="1"/>
</dbReference>
<protein>
    <recommendedName>
        <fullName evidence="5">Heterokaryon incompatibility domain-containing protein</fullName>
    </recommendedName>
</protein>
<evidence type="ECO:0000259" key="2">
    <source>
        <dbReference type="Pfam" id="PF26640"/>
    </source>
</evidence>
<dbReference type="Proteomes" id="UP000447873">
    <property type="component" value="Unassembled WGS sequence"/>
</dbReference>
<evidence type="ECO:0000259" key="1">
    <source>
        <dbReference type="Pfam" id="PF06985"/>
    </source>
</evidence>
<dbReference type="PANTHER" id="PTHR10622:SF10">
    <property type="entry name" value="HET DOMAIN-CONTAINING PROTEIN"/>
    <property type="match status" value="1"/>
</dbReference>
<name>A0A8H3UCM0_VENIN</name>
<feature type="domain" description="DUF8212" evidence="2">
    <location>
        <begin position="154"/>
        <end position="178"/>
    </location>
</feature>
<reference evidence="3 4" key="1">
    <citation type="submission" date="2018-12" db="EMBL/GenBank/DDBJ databases">
        <title>Venturia inaequalis Genome Resource.</title>
        <authorList>
            <person name="Lichtner F.J."/>
        </authorList>
    </citation>
    <scope>NUCLEOTIDE SEQUENCE [LARGE SCALE GENOMIC DNA]</scope>
    <source>
        <strain evidence="3 4">120213</strain>
    </source>
</reference>
<dbReference type="Pfam" id="PF26640">
    <property type="entry name" value="DUF8212"/>
    <property type="match status" value="1"/>
</dbReference>
<comment type="caution">
    <text evidence="3">The sequence shown here is derived from an EMBL/GenBank/DDBJ whole genome shotgun (WGS) entry which is preliminary data.</text>
</comment>
<gene>
    <name evidence="3" type="ORF">EG328_008597</name>
</gene>
<organism evidence="3 4">
    <name type="scientific">Venturia inaequalis</name>
    <name type="common">Apple scab fungus</name>
    <dbReference type="NCBI Taxonomy" id="5025"/>
    <lineage>
        <taxon>Eukaryota</taxon>
        <taxon>Fungi</taxon>
        <taxon>Dikarya</taxon>
        <taxon>Ascomycota</taxon>
        <taxon>Pezizomycotina</taxon>
        <taxon>Dothideomycetes</taxon>
        <taxon>Pleosporomycetidae</taxon>
        <taxon>Venturiales</taxon>
        <taxon>Venturiaceae</taxon>
        <taxon>Venturia</taxon>
    </lineage>
</organism>
<dbReference type="Pfam" id="PF06985">
    <property type="entry name" value="HET"/>
    <property type="match status" value="1"/>
</dbReference>
<dbReference type="EMBL" id="WNWS01000491">
    <property type="protein sequence ID" value="KAE9966843.1"/>
    <property type="molecule type" value="Genomic_DNA"/>
</dbReference>
<proteinExistence type="predicted"/>
<evidence type="ECO:0008006" key="5">
    <source>
        <dbReference type="Google" id="ProtNLM"/>
    </source>
</evidence>